<gene>
    <name evidence="2" type="ORF">AAT19DRAFT_9583</name>
</gene>
<proteinExistence type="predicted"/>
<comment type="caution">
    <text evidence="2">The sequence shown here is derived from an EMBL/GenBank/DDBJ whole genome shotgun (WGS) entry which is preliminary data.</text>
</comment>
<name>A0A2T0A2K9_RHOTO</name>
<dbReference type="EMBL" id="LCTV02000010">
    <property type="protein sequence ID" value="PRQ72244.1"/>
    <property type="molecule type" value="Genomic_DNA"/>
</dbReference>
<organism evidence="2 3">
    <name type="scientific">Rhodotorula toruloides</name>
    <name type="common">Yeast</name>
    <name type="synonym">Rhodosporidium toruloides</name>
    <dbReference type="NCBI Taxonomy" id="5286"/>
    <lineage>
        <taxon>Eukaryota</taxon>
        <taxon>Fungi</taxon>
        <taxon>Dikarya</taxon>
        <taxon>Basidiomycota</taxon>
        <taxon>Pucciniomycotina</taxon>
        <taxon>Microbotryomycetes</taxon>
        <taxon>Sporidiobolales</taxon>
        <taxon>Sporidiobolaceae</taxon>
        <taxon>Rhodotorula</taxon>
    </lineage>
</organism>
<feature type="compositionally biased region" description="Pro residues" evidence="1">
    <location>
        <begin position="279"/>
        <end position="295"/>
    </location>
</feature>
<protein>
    <submittedName>
        <fullName evidence="2">Uncharacterized protein</fullName>
    </submittedName>
</protein>
<reference evidence="2 3" key="1">
    <citation type="journal article" date="2018" name="Elife">
        <title>Functional genomics of lipid metabolism in the oleaginous yeast Rhodosporidium toruloides.</title>
        <authorList>
            <person name="Coradetti S.T."/>
            <person name="Pinel D."/>
            <person name="Geiselman G."/>
            <person name="Ito M."/>
            <person name="Mondo S."/>
            <person name="Reilly M.C."/>
            <person name="Cheng Y.F."/>
            <person name="Bauer S."/>
            <person name="Grigoriev I."/>
            <person name="Gladden J.M."/>
            <person name="Simmons B.A."/>
            <person name="Brem R."/>
            <person name="Arkin A.P."/>
            <person name="Skerker J.M."/>
        </authorList>
    </citation>
    <scope>NUCLEOTIDE SEQUENCE [LARGE SCALE GENOMIC DNA]</scope>
    <source>
        <strain evidence="2 3">NBRC 0880</strain>
    </source>
</reference>
<evidence type="ECO:0000256" key="1">
    <source>
        <dbReference type="SAM" id="MobiDB-lite"/>
    </source>
</evidence>
<accession>A0A2T0A2K9</accession>
<dbReference type="Proteomes" id="UP000239560">
    <property type="component" value="Unassembled WGS sequence"/>
</dbReference>
<evidence type="ECO:0000313" key="3">
    <source>
        <dbReference type="Proteomes" id="UP000239560"/>
    </source>
</evidence>
<dbReference type="AlphaFoldDB" id="A0A2T0A2K9"/>
<evidence type="ECO:0000313" key="2">
    <source>
        <dbReference type="EMBL" id="PRQ72244.1"/>
    </source>
</evidence>
<feature type="region of interest" description="Disordered" evidence="1">
    <location>
        <begin position="260"/>
        <end position="317"/>
    </location>
</feature>
<sequence length="547" mass="60478">MDELVHALAHRTTVPITLSALPSLSSADLALAALRPDLPPLVRQRAYHAFVERRVAYHASPKTHDAGPLLVVPHDFPIPSILSSLSLPHLLLLQFNPSADPSLLPHAHTLLLALLTREAKTRELKVLRMCVRWEGGERREEGWVMWVEEGELRVMREGAEGEEGEGFRLEAGEMREVLYIAGADDGHTSMDCTLSLSLSSLSLSSLSLSSFVSVKDCIVRLELDMLEAGDEAFVRLREKVGQWAKMGGFEVRVVRADPVKNGITSPPVSPPKNGKAKLAPPPPPPPPPLPAPPADYEPRRLSNGPKPTRQLETPPSSPAELEVEVWQFVSDRPAPVEWQPGFYARAFAFLSSVDPHDALSAPVFTPSEVALLSFAPNPDALPDLKGKRMQESTSARFENTERLALEYLYKSGPPITLEAIRLVLLTRSYPSLRHYVRTLSKIVLARDALVIACNHVLEGRLYSRRGDPTVVDPIEELISVVERIRDNVAYRKALFATSPTYVARKPLFSPSQIGVGPFRRYAEDLAWLVQCEAEVRREIGAPKRKGG</sequence>
<dbReference type="OrthoDB" id="10437943at2759"/>